<keyword evidence="2" id="KW-1185">Reference proteome</keyword>
<dbReference type="RefSeq" id="WP_017749946.1">
    <property type="nucleotide sequence ID" value="NZ_KQ976354.1"/>
</dbReference>
<gene>
    <name evidence="1" type="ORF">WA1_27125</name>
</gene>
<dbReference type="EMBL" id="ANNX02000030">
    <property type="protein sequence ID" value="KYC40212.1"/>
    <property type="molecule type" value="Genomic_DNA"/>
</dbReference>
<accession>A0A139X6F7</accession>
<comment type="caution">
    <text evidence="1">The sequence shown here is derived from an EMBL/GenBank/DDBJ whole genome shotgun (WGS) entry which is preliminary data.</text>
</comment>
<dbReference type="AlphaFoldDB" id="A0A139X6F7"/>
<evidence type="ECO:0000313" key="1">
    <source>
        <dbReference type="EMBL" id="KYC40212.1"/>
    </source>
</evidence>
<evidence type="ECO:0000313" key="2">
    <source>
        <dbReference type="Proteomes" id="UP000076925"/>
    </source>
</evidence>
<organism evidence="1 2">
    <name type="scientific">Scytonema hofmannii PCC 7110</name>
    <dbReference type="NCBI Taxonomy" id="128403"/>
    <lineage>
        <taxon>Bacteria</taxon>
        <taxon>Bacillati</taxon>
        <taxon>Cyanobacteriota</taxon>
        <taxon>Cyanophyceae</taxon>
        <taxon>Nostocales</taxon>
        <taxon>Scytonemataceae</taxon>
        <taxon>Scytonema</taxon>
    </lineage>
</organism>
<reference evidence="1 2" key="1">
    <citation type="journal article" date="2013" name="Genome Biol. Evol.">
        <title>Genomes of Stigonematalean cyanobacteria (subsection V) and the evolution of oxygenic photosynthesis from prokaryotes to plastids.</title>
        <authorList>
            <person name="Dagan T."/>
            <person name="Roettger M."/>
            <person name="Stucken K."/>
            <person name="Landan G."/>
            <person name="Koch R."/>
            <person name="Major P."/>
            <person name="Gould S.B."/>
            <person name="Goremykin V.V."/>
            <person name="Rippka R."/>
            <person name="Tandeau de Marsac N."/>
            <person name="Gugger M."/>
            <person name="Lockhart P.J."/>
            <person name="Allen J.F."/>
            <person name="Brune I."/>
            <person name="Maus I."/>
            <person name="Puhler A."/>
            <person name="Martin W.F."/>
        </authorList>
    </citation>
    <scope>NUCLEOTIDE SEQUENCE [LARGE SCALE GENOMIC DNA]</scope>
    <source>
        <strain evidence="1 2">PCC 7110</strain>
    </source>
</reference>
<dbReference type="Proteomes" id="UP000076925">
    <property type="component" value="Unassembled WGS sequence"/>
</dbReference>
<name>A0A139X6F7_9CYAN</name>
<proteinExistence type="predicted"/>
<protein>
    <submittedName>
        <fullName evidence="1">Uncharacterized protein</fullName>
    </submittedName>
</protein>
<sequence>MTKGFTQLAVELIALDRWIESEISILYGAVSTGEIWRFGFYDRDLHHVVECLPLHPVPQDLEFVTRTIIGMSAGRSKEDAALRLKRHK</sequence>
<dbReference type="OrthoDB" id="466093at2"/>
<dbReference type="STRING" id="128403.WA1_27125"/>